<dbReference type="EMBL" id="PEMD01000036">
    <property type="protein sequence ID" value="RTH34344.1"/>
    <property type="molecule type" value="Genomic_DNA"/>
</dbReference>
<keyword evidence="1" id="KW-0472">Membrane</keyword>
<name>A0A430SD09_THESC</name>
<feature type="transmembrane region" description="Helical" evidence="1">
    <location>
        <begin position="117"/>
        <end position="135"/>
    </location>
</feature>
<dbReference type="Proteomes" id="UP000286928">
    <property type="component" value="Unassembled WGS sequence"/>
</dbReference>
<feature type="transmembrane region" description="Helical" evidence="1">
    <location>
        <begin position="24"/>
        <end position="43"/>
    </location>
</feature>
<evidence type="ECO:0000313" key="3">
    <source>
        <dbReference type="Proteomes" id="UP000286928"/>
    </source>
</evidence>
<accession>A0A430SD09</accession>
<gene>
    <name evidence="2" type="ORF">CSW33_01870</name>
</gene>
<dbReference type="AlphaFoldDB" id="A0A430SD09"/>
<dbReference type="RefSeq" id="WP_126164508.1">
    <property type="nucleotide sequence ID" value="NZ_PELO01000048.1"/>
</dbReference>
<comment type="caution">
    <text evidence="2">The sequence shown here is derived from an EMBL/GenBank/DDBJ whole genome shotgun (WGS) entry which is preliminary data.</text>
</comment>
<organism evidence="2 3">
    <name type="scientific">Thermus scotoductus</name>
    <dbReference type="NCBI Taxonomy" id="37636"/>
    <lineage>
        <taxon>Bacteria</taxon>
        <taxon>Thermotogati</taxon>
        <taxon>Deinococcota</taxon>
        <taxon>Deinococci</taxon>
        <taxon>Thermales</taxon>
        <taxon>Thermaceae</taxon>
        <taxon>Thermus</taxon>
    </lineage>
</organism>
<sequence>MADTAAIAAQDMRKLASTSNPLEVVQNPIVVSVSVGVLGAYLARKAIYTSRRDLFGWADKGPDDRIHYYAVDASGKVDKSKEVPNARTNRVLLNLGGVIVGSLLINNKLTEDPMVDYIGLGVAAGSFANLVMAILDID</sequence>
<evidence type="ECO:0000256" key="1">
    <source>
        <dbReference type="SAM" id="Phobius"/>
    </source>
</evidence>
<evidence type="ECO:0000313" key="2">
    <source>
        <dbReference type="EMBL" id="RTH34344.1"/>
    </source>
</evidence>
<keyword evidence="1" id="KW-0812">Transmembrane</keyword>
<protein>
    <submittedName>
        <fullName evidence="2">Uncharacterized protein</fullName>
    </submittedName>
</protein>
<proteinExistence type="predicted"/>
<feature type="transmembrane region" description="Helical" evidence="1">
    <location>
        <begin position="88"/>
        <end position="105"/>
    </location>
</feature>
<reference evidence="2 3" key="1">
    <citation type="journal article" date="2019" name="Extremophiles">
        <title>Biogeography of thermophiles and predominance of Thermus scotoductus in domestic water heaters.</title>
        <authorList>
            <person name="Wilpiszeski R.L."/>
            <person name="Zhang Z."/>
            <person name="House C.H."/>
        </authorList>
    </citation>
    <scope>NUCLEOTIDE SEQUENCE [LARGE SCALE GENOMIC DNA]</scope>
    <source>
        <strain evidence="2 3">20_S20</strain>
    </source>
</reference>
<keyword evidence="1" id="KW-1133">Transmembrane helix</keyword>